<protein>
    <submittedName>
        <fullName evidence="1">Uncharacterized protein</fullName>
    </submittedName>
</protein>
<evidence type="ECO:0000313" key="2">
    <source>
        <dbReference type="Proteomes" id="UP000594003"/>
    </source>
</evidence>
<name>A0A7M1RZ94_9CAUD</name>
<proteinExistence type="predicted"/>
<organism evidence="1 2">
    <name type="scientific">uncultured phage cr8_1</name>
    <dbReference type="NCBI Taxonomy" id="2772068"/>
    <lineage>
        <taxon>Viruses</taxon>
        <taxon>Duplodnaviria</taxon>
        <taxon>Heunggongvirae</taxon>
        <taxon>Uroviricota</taxon>
        <taxon>Caudoviricetes</taxon>
        <taxon>Crassvirales</taxon>
        <taxon>Intestiviridae</taxon>
        <taxon>Obtuvirinae</taxon>
        <taxon>Fohxhuevirus</taxon>
        <taxon>Fohxhuevirus gastrointestinalis</taxon>
    </lineage>
</organism>
<evidence type="ECO:0000313" key="1">
    <source>
        <dbReference type="EMBL" id="QOR58879.1"/>
    </source>
</evidence>
<dbReference type="Proteomes" id="UP000594003">
    <property type="component" value="Segment"/>
</dbReference>
<keyword evidence="2" id="KW-1185">Reference proteome</keyword>
<dbReference type="RefSeq" id="YP_010111037.1">
    <property type="nucleotide sequence ID" value="NC_055877.1"/>
</dbReference>
<dbReference type="EMBL" id="MT774384">
    <property type="protein sequence ID" value="QOR58879.1"/>
    <property type="molecule type" value="Genomic_DNA"/>
</dbReference>
<dbReference type="GeneID" id="65129362"/>
<dbReference type="KEGG" id="vg:65129362"/>
<sequence>MVNLKVNYRGGDYLLSLPTTLSEINVDYLNKITQHIHVAPDYALIAILYKVRPIEIVSSVRQNKNANVGAVAMFIKGNSNTGFYDNIKLGDTIIIAPTDIALGHTVRVVNNNLTPSKLLELAETNPDLNKKLIGVMTPTYFVDFKVVATAFIHGSMTKDESKEAMYLVPGGTLE</sequence>
<accession>A0A7M1RZ94</accession>
<reference evidence="1 2" key="1">
    <citation type="submission" date="2020-07" db="EMBL/GenBank/DDBJ databases">
        <title>Taxonomic proposal: Crassvirales, a new order of highly abundant and diverse bacterial viruses.</title>
        <authorList>
            <person name="Shkoporov A.N."/>
            <person name="Stockdale S.R."/>
            <person name="Guerin E."/>
            <person name="Ross R.P."/>
            <person name="Hill C."/>
        </authorList>
    </citation>
    <scope>NUCLEOTIDE SEQUENCE [LARGE SCALE GENOMIC DNA]</scope>
</reference>